<evidence type="ECO:0000256" key="3">
    <source>
        <dbReference type="ARBA" id="ARBA00022525"/>
    </source>
</evidence>
<evidence type="ECO:0000313" key="13">
    <source>
        <dbReference type="Proteomes" id="UP000472268"/>
    </source>
</evidence>
<accession>A0A673U8W3</accession>
<keyword evidence="13" id="KW-1185">Reference proteome</keyword>
<comment type="similarity">
    <text evidence="2 9">Belongs to the beta-defensin family.</text>
</comment>
<keyword evidence="10" id="KW-0472">Membrane</keyword>
<evidence type="ECO:0000313" key="12">
    <source>
        <dbReference type="Ensembl" id="ENSSSUP00005020724.1"/>
    </source>
</evidence>
<comment type="subcellular location">
    <subcellularLocation>
        <location evidence="1 9">Secreted</location>
    </subcellularLocation>
</comment>
<feature type="transmembrane region" description="Helical" evidence="10">
    <location>
        <begin position="26"/>
        <end position="46"/>
    </location>
</feature>
<keyword evidence="10" id="KW-1133">Transmembrane helix</keyword>
<evidence type="ECO:0000256" key="10">
    <source>
        <dbReference type="SAM" id="Phobius"/>
    </source>
</evidence>
<dbReference type="GO" id="GO:0005615">
    <property type="term" value="C:extracellular space"/>
    <property type="evidence" value="ECO:0007669"/>
    <property type="project" value="TreeGrafter"/>
</dbReference>
<keyword evidence="6 9" id="KW-0211">Defensin</keyword>
<name>A0A673U8W3_SURSU</name>
<evidence type="ECO:0000256" key="8">
    <source>
        <dbReference type="ARBA" id="ARBA00023157"/>
    </source>
</evidence>
<evidence type="ECO:0000256" key="2">
    <source>
        <dbReference type="ARBA" id="ARBA00007371"/>
    </source>
</evidence>
<keyword evidence="8" id="KW-1015">Disulfide bond</keyword>
<evidence type="ECO:0000256" key="7">
    <source>
        <dbReference type="ARBA" id="ARBA00023022"/>
    </source>
</evidence>
<keyword evidence="4 9" id="KW-0929">Antimicrobial</keyword>
<proteinExistence type="inferred from homology"/>
<evidence type="ECO:0000256" key="4">
    <source>
        <dbReference type="ARBA" id="ARBA00022529"/>
    </source>
</evidence>
<reference evidence="12" key="3">
    <citation type="submission" date="2025-09" db="UniProtKB">
        <authorList>
            <consortium name="Ensembl"/>
        </authorList>
    </citation>
    <scope>IDENTIFICATION</scope>
</reference>
<evidence type="ECO:0000256" key="9">
    <source>
        <dbReference type="RuleBase" id="RU231113"/>
    </source>
</evidence>
<dbReference type="Ensembl" id="ENSSSUT00005023694.1">
    <property type="protein sequence ID" value="ENSSSUP00005020724.1"/>
    <property type="gene ID" value="ENSSSUG00005013427.1"/>
</dbReference>
<evidence type="ECO:0000259" key="11">
    <source>
        <dbReference type="Pfam" id="PF13841"/>
    </source>
</evidence>
<keyword evidence="5" id="KW-0732">Signal</keyword>
<dbReference type="Proteomes" id="UP000472268">
    <property type="component" value="Chromosome 1"/>
</dbReference>
<dbReference type="PANTHER" id="PTHR47900:SF1">
    <property type="entry name" value="BETA-DEFENSIN 131A"/>
    <property type="match status" value="1"/>
</dbReference>
<evidence type="ECO:0000256" key="6">
    <source>
        <dbReference type="ARBA" id="ARBA00022940"/>
    </source>
</evidence>
<feature type="domain" description="Beta-defensin" evidence="11">
    <location>
        <begin position="48"/>
        <end position="77"/>
    </location>
</feature>
<evidence type="ECO:0000256" key="5">
    <source>
        <dbReference type="ARBA" id="ARBA00022729"/>
    </source>
</evidence>
<dbReference type="AlphaFoldDB" id="A0A673U8W3"/>
<keyword evidence="3 9" id="KW-0964">Secreted</keyword>
<evidence type="ECO:0000256" key="1">
    <source>
        <dbReference type="ARBA" id="ARBA00004613"/>
    </source>
</evidence>
<protein>
    <recommendedName>
        <fullName evidence="9">Beta-defensin</fullName>
    </recommendedName>
</protein>
<comment type="function">
    <text evidence="9">Has antibacterial activity.</text>
</comment>
<dbReference type="PANTHER" id="PTHR47900">
    <property type="entry name" value="BETA-DEFENSIN 131A"/>
    <property type="match status" value="1"/>
</dbReference>
<dbReference type="GO" id="GO:0042742">
    <property type="term" value="P:defense response to bacterium"/>
    <property type="evidence" value="ECO:0007669"/>
    <property type="project" value="UniProtKB-UniRule"/>
</dbReference>
<keyword evidence="10" id="KW-0812">Transmembrane</keyword>
<sequence length="89" mass="10662">MLSYFSSKTPLWLTAHLSLCRRNPHLCFFNISTFLFCILSFSRTFFSKCPSRNYYCRMKCNSDEHAVKYCADWTICCRPKKIPLKKTKW</sequence>
<dbReference type="GO" id="GO:0045087">
    <property type="term" value="P:innate immune response"/>
    <property type="evidence" value="ECO:0007669"/>
    <property type="project" value="InterPro"/>
</dbReference>
<reference evidence="12 13" key="1">
    <citation type="submission" date="2019-05" db="EMBL/GenBank/DDBJ databases">
        <title>A Chromosome-scale Meerkat (S. suricatta) Genome Assembly.</title>
        <authorList>
            <person name="Dudchenko O."/>
            <person name="Lieberman Aiden E."/>
            <person name="Tung J."/>
            <person name="Barreiro L.B."/>
            <person name="Clutton-Brock T.H."/>
        </authorList>
    </citation>
    <scope>NUCLEOTIDE SEQUENCE [LARGE SCALE GENOMIC DNA]</scope>
</reference>
<organism evidence="12 13">
    <name type="scientific">Suricata suricatta</name>
    <name type="common">Meerkat</name>
    <dbReference type="NCBI Taxonomy" id="37032"/>
    <lineage>
        <taxon>Eukaryota</taxon>
        <taxon>Metazoa</taxon>
        <taxon>Chordata</taxon>
        <taxon>Craniata</taxon>
        <taxon>Vertebrata</taxon>
        <taxon>Euteleostomi</taxon>
        <taxon>Mammalia</taxon>
        <taxon>Eutheria</taxon>
        <taxon>Laurasiatheria</taxon>
        <taxon>Carnivora</taxon>
        <taxon>Feliformia</taxon>
        <taxon>Herpestidae</taxon>
        <taxon>Suricata</taxon>
    </lineage>
</organism>
<dbReference type="InterPro" id="IPR025933">
    <property type="entry name" value="Beta_defensin_dom"/>
</dbReference>
<reference evidence="12" key="2">
    <citation type="submission" date="2025-08" db="UniProtKB">
        <authorList>
            <consortium name="Ensembl"/>
        </authorList>
    </citation>
    <scope>IDENTIFICATION</scope>
</reference>
<dbReference type="Pfam" id="PF13841">
    <property type="entry name" value="Defensin_beta_2"/>
    <property type="match status" value="1"/>
</dbReference>
<keyword evidence="7 9" id="KW-0044">Antibiotic</keyword>